<dbReference type="EMBL" id="CP050831">
    <property type="protein sequence ID" value="QIU96979.1"/>
    <property type="molecule type" value="Genomic_DNA"/>
</dbReference>
<keyword evidence="4" id="KW-0326">Glycosidase</keyword>
<sequence>MKTMIFSILSLGLSLSFAACGDDDNPVITDRQLEQTTTYFTRSEPDSYFTYYKPQVGYVGDPMPFFDPVSKEFRILYLQDWRDGAATFHPIHCVATKDAASYISFGEAIPCGALTEQDPAIGTGGTIYADGTYYTFYTGHKFNYKGDQKKEVLMLATSADCRTWTKDHSFRLEAPEGYNPNEFRDPHVFRDEDAGLYRMVVSAIRNGKSVIAHFTSTDLRNWTVQEPFFNNIWGRFYECPDVFKMGDYWYMIYSDKDETRMVQYFFAPTLAGLMGLPDNGYPGYLPREGKLEGTSFYAGKTASDGNDRYLWGWCATREGKDNAANADWAGALVAHKLVQNADGTLSLDVPAAINAKYTQAVVWEEKARTGEVSGNASAYTLKAGASVRFGRLQDNNKIEMTVKAPENSEAVFGVSFVDCTDRNVKYSLFIEARWNMLKLAKVVTDEKTGEVTERKDITEVPFEKSADGMYRIKMYTEQSVCVLYVNDAFAFTNRVYDLPKNPWSVFCSDGEVTVSEIKLSTY</sequence>
<dbReference type="PANTHER" id="PTHR43101:SF1">
    <property type="entry name" value="BETA-FRUCTOSIDASE"/>
    <property type="match status" value="1"/>
</dbReference>
<reference evidence="8 9" key="1">
    <citation type="submission" date="2020-03" db="EMBL/GenBank/DDBJ databases">
        <title>Genomic analysis of Bacteroides faecium CBA7301.</title>
        <authorList>
            <person name="Kim J."/>
            <person name="Roh S.W."/>
        </authorList>
    </citation>
    <scope>NUCLEOTIDE SEQUENCE [LARGE SCALE GENOMIC DNA]</scope>
    <source>
        <strain evidence="8 9">CBA7301</strain>
    </source>
</reference>
<keyword evidence="5" id="KW-0732">Signal</keyword>
<dbReference type="GO" id="GO:0005975">
    <property type="term" value="P:carbohydrate metabolic process"/>
    <property type="evidence" value="ECO:0007669"/>
    <property type="project" value="InterPro"/>
</dbReference>
<dbReference type="Proteomes" id="UP000501780">
    <property type="component" value="Chromosome"/>
</dbReference>
<dbReference type="InterPro" id="IPR051214">
    <property type="entry name" value="GH32_Enzymes"/>
</dbReference>
<dbReference type="PROSITE" id="PS51257">
    <property type="entry name" value="PROKAR_LIPOPROTEIN"/>
    <property type="match status" value="1"/>
</dbReference>
<comment type="similarity">
    <text evidence="1">Belongs to the glycosyl hydrolase 32 family.</text>
</comment>
<feature type="signal peptide" evidence="5">
    <location>
        <begin position="1"/>
        <end position="21"/>
    </location>
</feature>
<evidence type="ECO:0000256" key="3">
    <source>
        <dbReference type="ARBA" id="ARBA00022801"/>
    </source>
</evidence>
<dbReference type="AlphaFoldDB" id="A0A6H0KUW6"/>
<evidence type="ECO:0000256" key="2">
    <source>
        <dbReference type="ARBA" id="ARBA00012758"/>
    </source>
</evidence>
<feature type="domain" description="BT1760-like C-terminal" evidence="7">
    <location>
        <begin position="343"/>
        <end position="518"/>
    </location>
</feature>
<dbReference type="GO" id="GO:0004564">
    <property type="term" value="F:beta-fructofuranosidase activity"/>
    <property type="evidence" value="ECO:0007669"/>
    <property type="project" value="UniProtKB-EC"/>
</dbReference>
<accession>A0A6H0KUW6</accession>
<evidence type="ECO:0000256" key="5">
    <source>
        <dbReference type="SAM" id="SignalP"/>
    </source>
</evidence>
<evidence type="ECO:0000313" key="8">
    <source>
        <dbReference type="EMBL" id="QIU96979.1"/>
    </source>
</evidence>
<dbReference type="KEGG" id="bfc:BacF7301_23705"/>
<evidence type="ECO:0000256" key="4">
    <source>
        <dbReference type="ARBA" id="ARBA00023295"/>
    </source>
</evidence>
<dbReference type="RefSeq" id="WP_167966682.1">
    <property type="nucleotide sequence ID" value="NZ_CP050831.1"/>
</dbReference>
<name>A0A6H0KUW6_9BACE</name>
<dbReference type="InterPro" id="IPR001362">
    <property type="entry name" value="Glyco_hydro_32"/>
</dbReference>
<evidence type="ECO:0000259" key="6">
    <source>
        <dbReference type="Pfam" id="PF00251"/>
    </source>
</evidence>
<keyword evidence="3" id="KW-0378">Hydrolase</keyword>
<evidence type="ECO:0000256" key="1">
    <source>
        <dbReference type="ARBA" id="ARBA00009902"/>
    </source>
</evidence>
<dbReference type="CDD" id="cd08995">
    <property type="entry name" value="GH32_EcAec43-like"/>
    <property type="match status" value="1"/>
</dbReference>
<evidence type="ECO:0000259" key="7">
    <source>
        <dbReference type="Pfam" id="PF16346"/>
    </source>
</evidence>
<protein>
    <recommendedName>
        <fullName evidence="2">beta-fructofuranosidase</fullName>
        <ecNumber evidence="2">3.2.1.26</ecNumber>
    </recommendedName>
</protein>
<dbReference type="InterPro" id="IPR023296">
    <property type="entry name" value="Glyco_hydro_beta-prop_sf"/>
</dbReference>
<feature type="domain" description="Glycosyl hydrolase family 32 N-terminal" evidence="6">
    <location>
        <begin position="53"/>
        <end position="338"/>
    </location>
</feature>
<evidence type="ECO:0000313" key="9">
    <source>
        <dbReference type="Proteomes" id="UP000501780"/>
    </source>
</evidence>
<feature type="chain" id="PRO_5026121025" description="beta-fructofuranosidase" evidence="5">
    <location>
        <begin position="22"/>
        <end position="522"/>
    </location>
</feature>
<dbReference type="SUPFAM" id="SSF75005">
    <property type="entry name" value="Arabinanase/levansucrase/invertase"/>
    <property type="match status" value="1"/>
</dbReference>
<dbReference type="PANTHER" id="PTHR43101">
    <property type="entry name" value="BETA-FRUCTOSIDASE"/>
    <property type="match status" value="1"/>
</dbReference>
<gene>
    <name evidence="8" type="ORF">BacF7301_23705</name>
</gene>
<dbReference type="Gene3D" id="2.115.10.20">
    <property type="entry name" value="Glycosyl hydrolase domain, family 43"/>
    <property type="match status" value="1"/>
</dbReference>
<dbReference type="Pfam" id="PF16346">
    <property type="entry name" value="GH32_BT1760-like_C"/>
    <property type="match status" value="1"/>
</dbReference>
<dbReference type="SMART" id="SM00640">
    <property type="entry name" value="Glyco_32"/>
    <property type="match status" value="1"/>
</dbReference>
<dbReference type="InterPro" id="IPR032507">
    <property type="entry name" value="BT1760-like_C"/>
</dbReference>
<dbReference type="InterPro" id="IPR013148">
    <property type="entry name" value="Glyco_hydro_32_N"/>
</dbReference>
<organism evidence="8 9">
    <name type="scientific">Bacteroides faecium</name>
    <dbReference type="NCBI Taxonomy" id="2715212"/>
    <lineage>
        <taxon>Bacteria</taxon>
        <taxon>Pseudomonadati</taxon>
        <taxon>Bacteroidota</taxon>
        <taxon>Bacteroidia</taxon>
        <taxon>Bacteroidales</taxon>
        <taxon>Bacteroidaceae</taxon>
        <taxon>Bacteroides</taxon>
    </lineage>
</organism>
<dbReference type="EC" id="3.2.1.26" evidence="2"/>
<keyword evidence="9" id="KW-1185">Reference proteome</keyword>
<dbReference type="Pfam" id="PF00251">
    <property type="entry name" value="Glyco_hydro_32N"/>
    <property type="match status" value="1"/>
</dbReference>
<proteinExistence type="inferred from homology"/>